<dbReference type="PANTHER" id="PTHR11328:SF28">
    <property type="entry name" value="MAJOR FACILITATOR SUPERFAMILY DOMAIN-CONTAINING PROTEIN 12"/>
    <property type="match status" value="1"/>
</dbReference>
<keyword evidence="2" id="KW-0472">Membrane</keyword>
<feature type="transmembrane region" description="Helical" evidence="2">
    <location>
        <begin position="291"/>
        <end position="313"/>
    </location>
</feature>
<dbReference type="GO" id="GO:0008643">
    <property type="term" value="P:carbohydrate transport"/>
    <property type="evidence" value="ECO:0007669"/>
    <property type="project" value="InterPro"/>
</dbReference>
<feature type="transmembrane region" description="Helical" evidence="2">
    <location>
        <begin position="98"/>
        <end position="115"/>
    </location>
</feature>
<feature type="transmembrane region" description="Helical" evidence="2">
    <location>
        <begin position="425"/>
        <end position="446"/>
    </location>
</feature>
<proteinExistence type="evidence at transcript level"/>
<organism evidence="3">
    <name type="scientific">Dendroctonus ponderosae</name>
    <name type="common">Mountain pine beetle</name>
    <dbReference type="NCBI Taxonomy" id="77166"/>
    <lineage>
        <taxon>Eukaryota</taxon>
        <taxon>Metazoa</taxon>
        <taxon>Ecdysozoa</taxon>
        <taxon>Arthropoda</taxon>
        <taxon>Hexapoda</taxon>
        <taxon>Insecta</taxon>
        <taxon>Pterygota</taxon>
        <taxon>Neoptera</taxon>
        <taxon>Endopterygota</taxon>
        <taxon>Coleoptera</taxon>
        <taxon>Polyphaga</taxon>
        <taxon>Cucujiformia</taxon>
        <taxon>Curculionidae</taxon>
        <taxon>Scolytinae</taxon>
        <taxon>Dendroctonus</taxon>
    </lineage>
</organism>
<feature type="transmembrane region" description="Helical" evidence="2">
    <location>
        <begin position="325"/>
        <end position="345"/>
    </location>
</feature>
<feature type="transmembrane region" description="Helical" evidence="2">
    <location>
        <begin position="170"/>
        <end position="191"/>
    </location>
</feature>
<dbReference type="SUPFAM" id="SSF103473">
    <property type="entry name" value="MFS general substrate transporter"/>
    <property type="match status" value="1"/>
</dbReference>
<evidence type="ECO:0000256" key="2">
    <source>
        <dbReference type="SAM" id="Phobius"/>
    </source>
</evidence>
<dbReference type="GO" id="GO:0015293">
    <property type="term" value="F:symporter activity"/>
    <property type="evidence" value="ECO:0007669"/>
    <property type="project" value="InterPro"/>
</dbReference>
<sequence length="468" mass="51951">MTAKKAKQDELSFPMNKRLPFRIYIGYALGHVLNDVCAAMWFSYLLVFFHLVLGFKSGEAGVLLLVGQVADAVATPFIGYNSDKDHHWWIYRFGKRKIWYFMGSICVVLTFPFIFSPCISCQTASRLSQMIYYSFFIVFFQFGWAAVQIAHMSLMPEITSNEHQRTKLAAVRNGATVVASVLVYLVTWGVLQISGGSDKKIGAEDAARFQHIVWSVMVFGIVCSILFYIMIKEPLATKSGNEENYIAPISFKKIFLNPNLYLVGTVYMTSRLFINLTQVFISLYLSESLDMVASSLALVPLAIYIASFVASIPVGPITNLAGRKLTYVIGAILGICGCLWIHWGQGNNFKTYYIFVVSALLGSASTIVLVSSLDITTSLIGSKTSRGAFIYGIMSFADKLSNGVAVKVIQDVHNEDDHAGFYQDIMTYVCGGVLILGAAVVSMVNNRERKERHDMRGEAFRTSISTIT</sequence>
<feature type="transmembrane region" description="Helical" evidence="2">
    <location>
        <begin position="211"/>
        <end position="231"/>
    </location>
</feature>
<evidence type="ECO:0000313" key="3">
    <source>
        <dbReference type="EMBL" id="AEE62599.1"/>
    </source>
</evidence>
<dbReference type="InterPro" id="IPR036259">
    <property type="entry name" value="MFS_trans_sf"/>
</dbReference>
<evidence type="ECO:0008006" key="4">
    <source>
        <dbReference type="Google" id="ProtNLM"/>
    </source>
</evidence>
<reference evidence="3" key="1">
    <citation type="journal article" date="2012" name="Insect Biochem. Mol. Biol.">
        <title>Transcriptome and full-length cDNA resources for the mountain pine beetle, Dendroctonus ponderosae Hopkins, a major insect pest of pine forests.</title>
        <authorList>
            <person name="Keeling C.I."/>
            <person name="Henderson H."/>
            <person name="Li M."/>
            <person name="Yuen M."/>
            <person name="Clark E.L."/>
            <person name="Fraser J.D."/>
            <person name="Huber D.P."/>
            <person name="Liao N.Y."/>
            <person name="Roderick Docking T."/>
            <person name="Birol I."/>
            <person name="Chan S.K."/>
            <person name="Taylor G.A."/>
            <person name="Palmquist D."/>
            <person name="Jones S.J."/>
            <person name="Bohlmann J."/>
        </authorList>
    </citation>
    <scope>NUCLEOTIDE SEQUENCE</scope>
    <source>
        <tissue evidence="3">Midgut and adhering fatbody of emerged adults of both sexes 1</tissue>
    </source>
</reference>
<feature type="transmembrane region" description="Helical" evidence="2">
    <location>
        <begin position="260"/>
        <end position="285"/>
    </location>
</feature>
<dbReference type="Pfam" id="PF13347">
    <property type="entry name" value="MFS_2"/>
    <property type="match status" value="1"/>
</dbReference>
<name>J3JWL9_DENPD</name>
<dbReference type="HOGENOM" id="CLU_030068_1_1_1"/>
<accession>J3JWL9</accession>
<feature type="transmembrane region" description="Helical" evidence="2">
    <location>
        <begin position="130"/>
        <end position="150"/>
    </location>
</feature>
<dbReference type="Gene3D" id="1.20.1250.20">
    <property type="entry name" value="MFS general substrate transporter like domains"/>
    <property type="match status" value="2"/>
</dbReference>
<dbReference type="PANTHER" id="PTHR11328">
    <property type="entry name" value="MAJOR FACILITATOR SUPERFAMILY DOMAIN-CONTAINING PROTEIN"/>
    <property type="match status" value="1"/>
</dbReference>
<dbReference type="EMBL" id="BT127637">
    <property type="protein sequence ID" value="AEE62599.1"/>
    <property type="molecule type" value="mRNA"/>
</dbReference>
<evidence type="ECO:0000256" key="1">
    <source>
        <dbReference type="ARBA" id="ARBA00008335"/>
    </source>
</evidence>
<dbReference type="CDD" id="cd17491">
    <property type="entry name" value="MFS_MFSD12"/>
    <property type="match status" value="1"/>
</dbReference>
<comment type="similarity">
    <text evidence="1">Belongs to the major facilitator superfamily.</text>
</comment>
<dbReference type="FunFam" id="1.20.1250.20:FF:000431">
    <property type="entry name" value="Predicted protein"/>
    <property type="match status" value="1"/>
</dbReference>
<protein>
    <recommendedName>
        <fullName evidence="4">Major facilitator superfamily (MFS) profile domain-containing protein</fullName>
    </recommendedName>
</protein>
<dbReference type="AlphaFoldDB" id="J3JWL9"/>
<keyword evidence="2" id="KW-0812">Transmembrane</keyword>
<feature type="transmembrane region" description="Helical" evidence="2">
    <location>
        <begin position="21"/>
        <end position="48"/>
    </location>
</feature>
<feature type="transmembrane region" description="Helical" evidence="2">
    <location>
        <begin position="351"/>
        <end position="376"/>
    </location>
</feature>
<dbReference type="GO" id="GO:0005886">
    <property type="term" value="C:plasma membrane"/>
    <property type="evidence" value="ECO:0007669"/>
    <property type="project" value="TreeGrafter"/>
</dbReference>
<dbReference type="InterPro" id="IPR039672">
    <property type="entry name" value="MFS_2"/>
</dbReference>
<dbReference type="OrthoDB" id="1730117at2759"/>
<keyword evidence="2" id="KW-1133">Transmembrane helix</keyword>